<dbReference type="OrthoDB" id="5185819at2"/>
<proteinExistence type="predicted"/>
<protein>
    <submittedName>
        <fullName evidence="2">TIGR03086 family protein</fullName>
    </submittedName>
</protein>
<feature type="domain" description="Mycothiol-dependent maleylpyruvate isomerase metal-binding" evidence="1">
    <location>
        <begin position="10"/>
        <end position="130"/>
    </location>
</feature>
<dbReference type="InterPro" id="IPR017520">
    <property type="entry name" value="CHP03086"/>
</dbReference>
<dbReference type="InterPro" id="IPR024344">
    <property type="entry name" value="MDMPI_metal-binding"/>
</dbReference>
<sequence length="188" mass="20602">MADLVRFHHRALGALDESIEHVDSEDWPRPTPCESWSVRGLVNHLTAEALWAPHLLRGETLEEVGQRYEGDVLGPRPHEAWKEAGEAERRAVGAEGALDGTVHTSMGQLDASTYLAQRLTDLVVHRWDLARALGHDGTVPEDIATYLYERWAPHAEGLAASGLFAPPVEVGPDASASDRLIALLGRRP</sequence>
<dbReference type="Pfam" id="PF11716">
    <property type="entry name" value="MDMPI_N"/>
    <property type="match status" value="1"/>
</dbReference>
<dbReference type="AlphaFoldDB" id="A0A411YAI0"/>
<evidence type="ECO:0000259" key="1">
    <source>
        <dbReference type="Pfam" id="PF11716"/>
    </source>
</evidence>
<dbReference type="NCBIfam" id="TIGR03083">
    <property type="entry name" value="maleylpyruvate isomerase family mycothiol-dependent enzyme"/>
    <property type="match status" value="1"/>
</dbReference>
<evidence type="ECO:0000313" key="2">
    <source>
        <dbReference type="EMBL" id="QBI18188.1"/>
    </source>
</evidence>
<accession>A0A411YAI0</accession>
<keyword evidence="3" id="KW-1185">Reference proteome</keyword>
<dbReference type="EMBL" id="CP036402">
    <property type="protein sequence ID" value="QBI18188.1"/>
    <property type="molecule type" value="Genomic_DNA"/>
</dbReference>
<dbReference type="SUPFAM" id="SSF109854">
    <property type="entry name" value="DinB/YfiT-like putative metalloenzymes"/>
    <property type="match status" value="1"/>
</dbReference>
<dbReference type="Gene3D" id="1.20.120.450">
    <property type="entry name" value="dinb family like domain"/>
    <property type="match status" value="1"/>
</dbReference>
<dbReference type="InterPro" id="IPR017517">
    <property type="entry name" value="Maleyloyr_isom"/>
</dbReference>
<dbReference type="RefSeq" id="WP_131153186.1">
    <property type="nucleotide sequence ID" value="NZ_CP036402.1"/>
</dbReference>
<dbReference type="GO" id="GO:0046872">
    <property type="term" value="F:metal ion binding"/>
    <property type="evidence" value="ECO:0007669"/>
    <property type="project" value="InterPro"/>
</dbReference>
<reference evidence="2 3" key="1">
    <citation type="submission" date="2019-01" db="EMBL/GenBank/DDBJ databases">
        <title>Egibacter rhizosphaerae EGI 80759T.</title>
        <authorList>
            <person name="Chen D.-D."/>
            <person name="Tian Y."/>
            <person name="Jiao J.-Y."/>
            <person name="Zhang X.-T."/>
            <person name="Zhang Y.-G."/>
            <person name="Zhang Y."/>
            <person name="Xiao M."/>
            <person name="Shu W.-S."/>
            <person name="Li W.-J."/>
        </authorList>
    </citation>
    <scope>NUCLEOTIDE SEQUENCE [LARGE SCALE GENOMIC DNA]</scope>
    <source>
        <strain evidence="2 3">EGI 80759</strain>
    </source>
</reference>
<evidence type="ECO:0000313" key="3">
    <source>
        <dbReference type="Proteomes" id="UP000291469"/>
    </source>
</evidence>
<gene>
    <name evidence="2" type="ORF">ER308_00435</name>
</gene>
<organism evidence="2 3">
    <name type="scientific">Egibacter rhizosphaerae</name>
    <dbReference type="NCBI Taxonomy" id="1670831"/>
    <lineage>
        <taxon>Bacteria</taxon>
        <taxon>Bacillati</taxon>
        <taxon>Actinomycetota</taxon>
        <taxon>Nitriliruptoria</taxon>
        <taxon>Egibacterales</taxon>
        <taxon>Egibacteraceae</taxon>
        <taxon>Egibacter</taxon>
    </lineage>
</organism>
<dbReference type="InterPro" id="IPR034660">
    <property type="entry name" value="DinB/YfiT-like"/>
</dbReference>
<dbReference type="KEGG" id="erz:ER308_00435"/>
<dbReference type="NCBIfam" id="TIGR03086">
    <property type="entry name" value="TIGR03086 family metal-binding protein"/>
    <property type="match status" value="1"/>
</dbReference>
<name>A0A411YAI0_9ACTN</name>
<dbReference type="Proteomes" id="UP000291469">
    <property type="component" value="Chromosome"/>
</dbReference>